<feature type="transmembrane region" description="Helical" evidence="5">
    <location>
        <begin position="356"/>
        <end position="374"/>
    </location>
</feature>
<dbReference type="PANTHER" id="PTHR31310:SF7">
    <property type="entry name" value="PA-PHOSPHATASE RELATED-FAMILY PROTEIN DDB_G0268928"/>
    <property type="match status" value="1"/>
</dbReference>
<organism evidence="7 8">
    <name type="scientific">Cyphellophora attinorum</name>
    <dbReference type="NCBI Taxonomy" id="1664694"/>
    <lineage>
        <taxon>Eukaryota</taxon>
        <taxon>Fungi</taxon>
        <taxon>Dikarya</taxon>
        <taxon>Ascomycota</taxon>
        <taxon>Pezizomycotina</taxon>
        <taxon>Eurotiomycetes</taxon>
        <taxon>Chaetothyriomycetidae</taxon>
        <taxon>Chaetothyriales</taxon>
        <taxon>Cyphellophoraceae</taxon>
        <taxon>Cyphellophora</taxon>
    </lineage>
</organism>
<proteinExistence type="predicted"/>
<feature type="transmembrane region" description="Helical" evidence="5">
    <location>
        <begin position="307"/>
        <end position="324"/>
    </location>
</feature>
<reference evidence="7 8" key="1">
    <citation type="submission" date="2015-06" db="EMBL/GenBank/DDBJ databases">
        <title>Draft genome of the ant-associated black yeast Phialophora attae CBS 131958.</title>
        <authorList>
            <person name="Moreno L.F."/>
            <person name="Stielow B.J."/>
            <person name="de Hoog S."/>
            <person name="Vicente V.A."/>
            <person name="Weiss V.A."/>
            <person name="de Vries M."/>
            <person name="Cruz L.M."/>
            <person name="Souza E.M."/>
        </authorList>
    </citation>
    <scope>NUCLEOTIDE SEQUENCE [LARGE SCALE GENOMIC DNA]</scope>
    <source>
        <strain evidence="7 8">CBS 131958</strain>
    </source>
</reference>
<sequence length="437" mass="50370">MGAGTYLEPLTVVVLLFGGAWINRARDTPVRSDASQWHDQYDPFSKTEKPFDIDEARLTRSKRSLSPSLLPAQEHTWRPRELRLLGRTRTINTPNTAVFRNRFLSRVLRKFPFLVEAWYWALIYWVYQLGRAFTALTIVEGTVHVARKHALQLIEMEKRWHVFWELPIQRFFMGYPTLLMLINWLYSFIHIPGTIAFLVWLFYFSITSNQQPQQRSDQSSRTTPGPALFEARRRTMAVCNLLAFVVFTIWPCMPPRLLSDPEYNGPDAEIAKSYGFVDTVHGADGASSVWTQNKFCNQYAAMPSLHFGYSLLVGLTIMTIPLAPSHRRSRSIHLPLFNQSHPELAPRVVLPSAKRMLCLFIGFLYPFSILVAIVSTANHFILDAVAGALVCLLGWRSNEILLNLLPLEDYFLWCLRMHKPSHQRSEAVEQHDDSEFE</sequence>
<dbReference type="EMBL" id="LFJN01000024">
    <property type="protein sequence ID" value="KPI37441.1"/>
    <property type="molecule type" value="Genomic_DNA"/>
</dbReference>
<gene>
    <name evidence="7" type="ORF">AB675_10257</name>
</gene>
<dbReference type="GO" id="GO:0016020">
    <property type="term" value="C:membrane"/>
    <property type="evidence" value="ECO:0007669"/>
    <property type="project" value="UniProtKB-SubCell"/>
</dbReference>
<evidence type="ECO:0000256" key="3">
    <source>
        <dbReference type="ARBA" id="ARBA00022989"/>
    </source>
</evidence>
<protein>
    <recommendedName>
        <fullName evidence="6">Inositolphosphotransferase Aur1/Ipt1 domain-containing protein</fullName>
    </recommendedName>
</protein>
<feature type="domain" description="Inositolphosphotransferase Aur1/Ipt1" evidence="6">
    <location>
        <begin position="357"/>
        <end position="394"/>
    </location>
</feature>
<dbReference type="CDD" id="cd03386">
    <property type="entry name" value="PAP2_Aur1_like"/>
    <property type="match status" value="1"/>
</dbReference>
<feature type="transmembrane region" description="Helical" evidence="5">
    <location>
        <begin position="111"/>
        <end position="127"/>
    </location>
</feature>
<keyword evidence="2 5" id="KW-0812">Transmembrane</keyword>
<comment type="caution">
    <text evidence="7">The sequence shown here is derived from an EMBL/GenBank/DDBJ whole genome shotgun (WGS) entry which is preliminary data.</text>
</comment>
<dbReference type="InterPro" id="IPR026841">
    <property type="entry name" value="Aur1/Ipt1"/>
</dbReference>
<name>A0A0N0NJW1_9EURO</name>
<evidence type="ECO:0000313" key="8">
    <source>
        <dbReference type="Proteomes" id="UP000038010"/>
    </source>
</evidence>
<keyword evidence="3 5" id="KW-1133">Transmembrane helix</keyword>
<feature type="transmembrane region" description="Helical" evidence="5">
    <location>
        <begin position="237"/>
        <end position="257"/>
    </location>
</feature>
<evidence type="ECO:0000256" key="4">
    <source>
        <dbReference type="ARBA" id="ARBA00023136"/>
    </source>
</evidence>
<feature type="domain" description="Inositolphosphotransferase Aur1/Ipt1" evidence="6">
    <location>
        <begin position="152"/>
        <end position="204"/>
    </location>
</feature>
<dbReference type="Pfam" id="PF14378">
    <property type="entry name" value="PAP2_3"/>
    <property type="match status" value="3"/>
</dbReference>
<evidence type="ECO:0000259" key="6">
    <source>
        <dbReference type="Pfam" id="PF14378"/>
    </source>
</evidence>
<dbReference type="PANTHER" id="PTHR31310">
    <property type="match status" value="1"/>
</dbReference>
<feature type="transmembrane region" description="Helical" evidence="5">
    <location>
        <begin position="184"/>
        <end position="206"/>
    </location>
</feature>
<dbReference type="Proteomes" id="UP000038010">
    <property type="component" value="Unassembled WGS sequence"/>
</dbReference>
<dbReference type="OrthoDB" id="2566866at2759"/>
<evidence type="ECO:0000256" key="2">
    <source>
        <dbReference type="ARBA" id="ARBA00022692"/>
    </source>
</evidence>
<feature type="transmembrane region" description="Helical" evidence="5">
    <location>
        <begin position="6"/>
        <end position="22"/>
    </location>
</feature>
<dbReference type="AlphaFoldDB" id="A0A0N0NJW1"/>
<dbReference type="InterPro" id="IPR052185">
    <property type="entry name" value="IPC_Synthase-Related"/>
</dbReference>
<evidence type="ECO:0000256" key="5">
    <source>
        <dbReference type="SAM" id="Phobius"/>
    </source>
</evidence>
<feature type="domain" description="Inositolphosphotransferase Aur1/Ipt1" evidence="6">
    <location>
        <begin position="227"/>
        <end position="319"/>
    </location>
</feature>
<dbReference type="VEuPathDB" id="FungiDB:AB675_10257"/>
<keyword evidence="4 5" id="KW-0472">Membrane</keyword>
<dbReference type="GeneID" id="28730895"/>
<keyword evidence="8" id="KW-1185">Reference proteome</keyword>
<comment type="subcellular location">
    <subcellularLocation>
        <location evidence="1">Membrane</location>
        <topology evidence="1">Multi-pass membrane protein</topology>
    </subcellularLocation>
</comment>
<evidence type="ECO:0000256" key="1">
    <source>
        <dbReference type="ARBA" id="ARBA00004141"/>
    </source>
</evidence>
<dbReference type="RefSeq" id="XP_017997404.1">
    <property type="nucleotide sequence ID" value="XM_018139015.1"/>
</dbReference>
<accession>A0A0N0NJW1</accession>
<evidence type="ECO:0000313" key="7">
    <source>
        <dbReference type="EMBL" id="KPI37441.1"/>
    </source>
</evidence>